<feature type="site" description="Important for catalytic activity" evidence="7">
    <location>
        <position position="233"/>
    </location>
</feature>
<evidence type="ECO:0000256" key="1">
    <source>
        <dbReference type="ARBA" id="ARBA00022475"/>
    </source>
</evidence>
<dbReference type="AlphaFoldDB" id="A0A1F5RW01"/>
<dbReference type="EC" id="4.2.2.29" evidence="7"/>
<dbReference type="STRING" id="1797988.A3I35_02355"/>
<dbReference type="PANTHER" id="PTHR30518:SF2">
    <property type="entry name" value="ENDOLYTIC MUREIN TRANSGLYCOSYLASE"/>
    <property type="match status" value="1"/>
</dbReference>
<protein>
    <recommendedName>
        <fullName evidence="7">Endolytic murein transglycosylase</fullName>
        <ecNumber evidence="7">4.2.2.29</ecNumber>
    </recommendedName>
    <alternativeName>
        <fullName evidence="7">Peptidoglycan lytic transglycosylase</fullName>
    </alternativeName>
    <alternativeName>
        <fullName evidence="7">Peptidoglycan polymerization terminase</fullName>
    </alternativeName>
</protein>
<reference evidence="8 9" key="1">
    <citation type="journal article" date="2016" name="Nat. Commun.">
        <title>Thousands of microbial genomes shed light on interconnected biogeochemical processes in an aquifer system.</title>
        <authorList>
            <person name="Anantharaman K."/>
            <person name="Brown C.T."/>
            <person name="Hug L.A."/>
            <person name="Sharon I."/>
            <person name="Castelle C.J."/>
            <person name="Probst A.J."/>
            <person name="Thomas B.C."/>
            <person name="Singh A."/>
            <person name="Wilkins M.J."/>
            <person name="Karaoz U."/>
            <person name="Brodie E.L."/>
            <person name="Williams K.H."/>
            <person name="Hubbard S.S."/>
            <person name="Banfield J.F."/>
        </authorList>
    </citation>
    <scope>NUCLEOTIDE SEQUENCE [LARGE SCALE GENOMIC DNA]</scope>
</reference>
<evidence type="ECO:0000256" key="4">
    <source>
        <dbReference type="ARBA" id="ARBA00023136"/>
    </source>
</evidence>
<evidence type="ECO:0000256" key="6">
    <source>
        <dbReference type="ARBA" id="ARBA00023316"/>
    </source>
</evidence>
<evidence type="ECO:0000256" key="3">
    <source>
        <dbReference type="ARBA" id="ARBA00022989"/>
    </source>
</evidence>
<evidence type="ECO:0000256" key="2">
    <source>
        <dbReference type="ARBA" id="ARBA00022692"/>
    </source>
</evidence>
<keyword evidence="6 7" id="KW-0961">Cell wall biogenesis/degradation</keyword>
<comment type="function">
    <text evidence="7">Functions as a peptidoglycan terminase that cleaves nascent peptidoglycan strands endolytically to terminate their elongation.</text>
</comment>
<evidence type="ECO:0000256" key="7">
    <source>
        <dbReference type="HAMAP-Rule" id="MF_02065"/>
    </source>
</evidence>
<keyword evidence="3 7" id="KW-1133">Transmembrane helix</keyword>
<dbReference type="Proteomes" id="UP000177878">
    <property type="component" value="Unassembled WGS sequence"/>
</dbReference>
<keyword evidence="5 7" id="KW-0456">Lyase</keyword>
<dbReference type="InterPro" id="IPR003770">
    <property type="entry name" value="MLTG-like"/>
</dbReference>
<feature type="transmembrane region" description="Helical" evidence="7">
    <location>
        <begin position="6"/>
        <end position="27"/>
    </location>
</feature>
<evidence type="ECO:0000313" key="9">
    <source>
        <dbReference type="Proteomes" id="UP000177878"/>
    </source>
</evidence>
<dbReference type="NCBIfam" id="TIGR00247">
    <property type="entry name" value="endolytic transglycosylase MltG"/>
    <property type="match status" value="1"/>
</dbReference>
<evidence type="ECO:0000313" key="8">
    <source>
        <dbReference type="EMBL" id="OGF18607.1"/>
    </source>
</evidence>
<organism evidence="8 9">
    <name type="scientific">Candidatus Falkowbacteria bacterium RIFCSPLOWO2_02_FULL_45_15</name>
    <dbReference type="NCBI Taxonomy" id="1797988"/>
    <lineage>
        <taxon>Bacteria</taxon>
        <taxon>Candidatus Falkowiibacteriota</taxon>
    </lineage>
</organism>
<name>A0A1F5RW01_9BACT</name>
<dbReference type="HAMAP" id="MF_02065">
    <property type="entry name" value="MltG"/>
    <property type="match status" value="1"/>
</dbReference>
<comment type="similarity">
    <text evidence="7">Belongs to the transglycosylase MltG family.</text>
</comment>
<dbReference type="PANTHER" id="PTHR30518">
    <property type="entry name" value="ENDOLYTIC MUREIN TRANSGLYCOSYLASE"/>
    <property type="match status" value="1"/>
</dbReference>
<keyword evidence="4 7" id="KW-0472">Membrane</keyword>
<keyword evidence="1 7" id="KW-1003">Cell membrane</keyword>
<dbReference type="EMBL" id="MFFV01000052">
    <property type="protein sequence ID" value="OGF18607.1"/>
    <property type="molecule type" value="Genomic_DNA"/>
</dbReference>
<dbReference type="Pfam" id="PF02618">
    <property type="entry name" value="YceG"/>
    <property type="match status" value="1"/>
</dbReference>
<comment type="catalytic activity">
    <reaction evidence="7">
        <text>a peptidoglycan chain = a peptidoglycan chain with N-acetyl-1,6-anhydromuramyl-[peptide] at the reducing end + a peptidoglycan chain with N-acetylglucosamine at the non-reducing end.</text>
        <dbReference type="EC" id="4.2.2.29"/>
    </reaction>
</comment>
<keyword evidence="2 7" id="KW-0812">Transmembrane</keyword>
<dbReference type="GO" id="GO:0009252">
    <property type="term" value="P:peptidoglycan biosynthetic process"/>
    <property type="evidence" value="ECO:0007669"/>
    <property type="project" value="UniProtKB-UniRule"/>
</dbReference>
<gene>
    <name evidence="7" type="primary">mltG</name>
    <name evidence="8" type="ORF">A3I35_02355</name>
</gene>
<dbReference type="CDD" id="cd08010">
    <property type="entry name" value="MltG_like"/>
    <property type="match status" value="1"/>
</dbReference>
<dbReference type="Gene3D" id="3.30.1490.480">
    <property type="entry name" value="Endolytic murein transglycosylase"/>
    <property type="match status" value="2"/>
</dbReference>
<evidence type="ECO:0000256" key="5">
    <source>
        <dbReference type="ARBA" id="ARBA00023239"/>
    </source>
</evidence>
<accession>A0A1F5RW01</accession>
<sequence length="348" mass="38741">MFQKLTTYLGILLSLAVLLTAALYLIVWRGINEPMQAASAEVNFLIEPGQGVRTIGANLAAAGLIRRPFYFYWYVAFKRIDKNLQAGEYLLNKNMSVRGLAKKLAGGNVAEKEKTITIIEGWNINEIADYLEKNNVIKAKDFIALTTPAPGTCFALESCQVSFLSEIPAGATLEGYLFPDTYRIFKNSSAEDIIAKMLKNLDGKVTEKMRADIKQQGRNLHDVITMASLLEKEARAPADMKVVSDIFWKRISSGVALQSDATLSYILNDKVAAHSAEDLAVDSPYNTYKYRGLPPGPIDSPGLNAIQAAIYPTPTDYFYFLHNLKTGKIYFAKIFAEHKKNKELYLNN</sequence>
<dbReference type="GO" id="GO:0071555">
    <property type="term" value="P:cell wall organization"/>
    <property type="evidence" value="ECO:0007669"/>
    <property type="project" value="UniProtKB-KW"/>
</dbReference>
<comment type="subcellular location">
    <subcellularLocation>
        <location evidence="7">Cell membrane</location>
        <topology evidence="7">Single-pass membrane protein</topology>
    </subcellularLocation>
</comment>
<comment type="caution">
    <text evidence="8">The sequence shown here is derived from an EMBL/GenBank/DDBJ whole genome shotgun (WGS) entry which is preliminary data.</text>
</comment>
<dbReference type="GO" id="GO:0008932">
    <property type="term" value="F:lytic endotransglycosylase activity"/>
    <property type="evidence" value="ECO:0007669"/>
    <property type="project" value="UniProtKB-UniRule"/>
</dbReference>
<dbReference type="GO" id="GO:0005886">
    <property type="term" value="C:plasma membrane"/>
    <property type="evidence" value="ECO:0007669"/>
    <property type="project" value="UniProtKB-SubCell"/>
</dbReference>
<proteinExistence type="inferred from homology"/>